<proteinExistence type="predicted"/>
<evidence type="ECO:0000313" key="2">
    <source>
        <dbReference type="Proteomes" id="UP000054359"/>
    </source>
</evidence>
<dbReference type="OrthoDB" id="296386at2759"/>
<name>A0A087SZ94_STEMI</name>
<dbReference type="Proteomes" id="UP000054359">
    <property type="component" value="Unassembled WGS sequence"/>
</dbReference>
<evidence type="ECO:0000313" key="1">
    <source>
        <dbReference type="EMBL" id="KFM58183.1"/>
    </source>
</evidence>
<dbReference type="STRING" id="407821.A0A087SZ94"/>
<dbReference type="EMBL" id="KK112645">
    <property type="protein sequence ID" value="KFM58183.1"/>
    <property type="molecule type" value="Genomic_DNA"/>
</dbReference>
<organism evidence="1 2">
    <name type="scientific">Stegodyphus mimosarum</name>
    <name type="common">African social velvet spider</name>
    <dbReference type="NCBI Taxonomy" id="407821"/>
    <lineage>
        <taxon>Eukaryota</taxon>
        <taxon>Metazoa</taxon>
        <taxon>Ecdysozoa</taxon>
        <taxon>Arthropoda</taxon>
        <taxon>Chelicerata</taxon>
        <taxon>Arachnida</taxon>
        <taxon>Araneae</taxon>
        <taxon>Araneomorphae</taxon>
        <taxon>Entelegynae</taxon>
        <taxon>Eresoidea</taxon>
        <taxon>Eresidae</taxon>
        <taxon>Stegodyphus</taxon>
    </lineage>
</organism>
<reference evidence="1 2" key="1">
    <citation type="submission" date="2013-11" db="EMBL/GenBank/DDBJ databases">
        <title>Genome sequencing of Stegodyphus mimosarum.</title>
        <authorList>
            <person name="Bechsgaard J."/>
        </authorList>
    </citation>
    <scope>NUCLEOTIDE SEQUENCE [LARGE SCALE GENOMIC DNA]</scope>
</reference>
<keyword evidence="2" id="KW-1185">Reference proteome</keyword>
<gene>
    <name evidence="1" type="ORF">X975_25277</name>
</gene>
<protein>
    <submittedName>
        <fullName evidence="1">Anoctamin-10</fullName>
    </submittedName>
</protein>
<accession>A0A087SZ94</accession>
<dbReference type="AlphaFoldDB" id="A0A087SZ94"/>
<feature type="non-terminal residue" evidence="1">
    <location>
        <position position="72"/>
    </location>
</feature>
<sequence>MNMNNLLSTSEKQRVVLEEIMGIRSMDKKMLTGYPIQLYPGQSIIQVCRDNGIISYIFPLHEPEELKTLKKV</sequence>